<organism evidence="4 5">
    <name type="scientific">Sander lucioperca</name>
    <name type="common">Pike-perch</name>
    <name type="synonym">Perca lucioperca</name>
    <dbReference type="NCBI Taxonomy" id="283035"/>
    <lineage>
        <taxon>Eukaryota</taxon>
        <taxon>Metazoa</taxon>
        <taxon>Chordata</taxon>
        <taxon>Craniata</taxon>
        <taxon>Vertebrata</taxon>
        <taxon>Euteleostomi</taxon>
        <taxon>Actinopterygii</taxon>
        <taxon>Neopterygii</taxon>
        <taxon>Teleostei</taxon>
        <taxon>Neoteleostei</taxon>
        <taxon>Acanthomorphata</taxon>
        <taxon>Eupercaria</taxon>
        <taxon>Perciformes</taxon>
        <taxon>Percoidei</taxon>
        <taxon>Percidae</taxon>
        <taxon>Luciopercinae</taxon>
        <taxon>Sander</taxon>
    </lineage>
</organism>
<dbReference type="Proteomes" id="UP000694568">
    <property type="component" value="Unplaced"/>
</dbReference>
<feature type="coiled-coil region" evidence="2">
    <location>
        <begin position="53"/>
        <end position="116"/>
    </location>
</feature>
<dbReference type="Pfam" id="PF15035">
    <property type="entry name" value="Rootletin"/>
    <property type="match status" value="1"/>
</dbReference>
<proteinExistence type="predicted"/>
<keyword evidence="1 2" id="KW-0175">Coiled coil</keyword>
<reference evidence="4" key="1">
    <citation type="submission" date="2025-08" db="UniProtKB">
        <authorList>
            <consortium name="Ensembl"/>
        </authorList>
    </citation>
    <scope>IDENTIFICATION</scope>
</reference>
<keyword evidence="5" id="KW-1185">Reference proteome</keyword>
<name>A0A8D0AW77_SANLU</name>
<dbReference type="Ensembl" id="ENSSLUT00000061808.1">
    <property type="protein sequence ID" value="ENSSLUP00000060112.1"/>
    <property type="gene ID" value="ENSSLUG00000025654.1"/>
</dbReference>
<protein>
    <recommendedName>
        <fullName evidence="3">Rootletin-like coiled-coil domain-containing protein</fullName>
    </recommendedName>
</protein>
<evidence type="ECO:0000256" key="2">
    <source>
        <dbReference type="SAM" id="Coils"/>
    </source>
</evidence>
<evidence type="ECO:0000256" key="1">
    <source>
        <dbReference type="ARBA" id="ARBA00023054"/>
    </source>
</evidence>
<feature type="domain" description="Rootletin-like coiled-coil" evidence="3">
    <location>
        <begin position="36"/>
        <end position="116"/>
    </location>
</feature>
<dbReference type="InterPro" id="IPR055167">
    <property type="entry name" value="Rootletin-like_CC"/>
</dbReference>
<evidence type="ECO:0000313" key="4">
    <source>
        <dbReference type="Ensembl" id="ENSSLUP00000060112.1"/>
    </source>
</evidence>
<evidence type="ECO:0000313" key="5">
    <source>
        <dbReference type="Proteomes" id="UP000694568"/>
    </source>
</evidence>
<dbReference type="AlphaFoldDB" id="A0A8D0AW77"/>
<evidence type="ECO:0000259" key="3">
    <source>
        <dbReference type="Pfam" id="PF15035"/>
    </source>
</evidence>
<sequence length="116" mass="13830">MLICYHSIQLDQMLMLDQDSVSPGSLQLHIKERAYRQKLRAYQEAQQRQAQLVQKLQTKVLQYKKRCGELEEQVLEKTSESEKMRLLVPQRQQRTEQDLNMAIQNKSAQLEEEQKR</sequence>
<reference evidence="4" key="2">
    <citation type="submission" date="2025-09" db="UniProtKB">
        <authorList>
            <consortium name="Ensembl"/>
        </authorList>
    </citation>
    <scope>IDENTIFICATION</scope>
</reference>
<accession>A0A8D0AW77</accession>